<accession>A0AAE0AE98</accession>
<comment type="caution">
    <text evidence="2">The sequence shown here is derived from an EMBL/GenBank/DDBJ whole genome shotgun (WGS) entry which is preliminary data.</text>
</comment>
<reference evidence="2" key="1">
    <citation type="journal article" date="2023" name="Plant J.">
        <title>Genome sequences and population genomics provide insights into the demographic history, inbreeding, and mutation load of two 'living fossil' tree species of Dipteronia.</title>
        <authorList>
            <person name="Feng Y."/>
            <person name="Comes H.P."/>
            <person name="Chen J."/>
            <person name="Zhu S."/>
            <person name="Lu R."/>
            <person name="Zhang X."/>
            <person name="Li P."/>
            <person name="Qiu J."/>
            <person name="Olsen K.M."/>
            <person name="Qiu Y."/>
        </authorList>
    </citation>
    <scope>NUCLEOTIDE SEQUENCE</scope>
    <source>
        <strain evidence="2">NBL</strain>
    </source>
</reference>
<dbReference type="EMBL" id="JANJYJ010000005">
    <property type="protein sequence ID" value="KAK3211615.1"/>
    <property type="molecule type" value="Genomic_DNA"/>
</dbReference>
<organism evidence="2 3">
    <name type="scientific">Dipteronia sinensis</name>
    <dbReference type="NCBI Taxonomy" id="43782"/>
    <lineage>
        <taxon>Eukaryota</taxon>
        <taxon>Viridiplantae</taxon>
        <taxon>Streptophyta</taxon>
        <taxon>Embryophyta</taxon>
        <taxon>Tracheophyta</taxon>
        <taxon>Spermatophyta</taxon>
        <taxon>Magnoliopsida</taxon>
        <taxon>eudicotyledons</taxon>
        <taxon>Gunneridae</taxon>
        <taxon>Pentapetalae</taxon>
        <taxon>rosids</taxon>
        <taxon>malvids</taxon>
        <taxon>Sapindales</taxon>
        <taxon>Sapindaceae</taxon>
        <taxon>Hippocastanoideae</taxon>
        <taxon>Acereae</taxon>
        <taxon>Dipteronia</taxon>
    </lineage>
</organism>
<dbReference type="PANTHER" id="PTHR48449">
    <property type="entry name" value="DUF1985 DOMAIN-CONTAINING PROTEIN"/>
    <property type="match status" value="1"/>
</dbReference>
<keyword evidence="3" id="KW-1185">Reference proteome</keyword>
<dbReference type="Proteomes" id="UP001281410">
    <property type="component" value="Unassembled WGS sequence"/>
</dbReference>
<dbReference type="Pfam" id="PF09331">
    <property type="entry name" value="DUF1985"/>
    <property type="match status" value="1"/>
</dbReference>
<evidence type="ECO:0000313" key="2">
    <source>
        <dbReference type="EMBL" id="KAK3211615.1"/>
    </source>
</evidence>
<gene>
    <name evidence="2" type="ORF">Dsin_016321</name>
</gene>
<sequence>MQRGMQFFGGLVHWLLLCELHHDRPTDEMRFMLGKHRVRFSRVEFCLITELKFGAISDTMLYEEVLNGIHQRYFSGRDLVNFTEIQARIQQDRWQEHFDAVKLCLLLMVNCVLTRLDERDFVPLWQLCLVDDLDAFDAFNAFL</sequence>
<dbReference type="InterPro" id="IPR015410">
    <property type="entry name" value="DUF1985"/>
</dbReference>
<proteinExistence type="predicted"/>
<dbReference type="PANTHER" id="PTHR48449:SF1">
    <property type="entry name" value="DUF1985 DOMAIN-CONTAINING PROTEIN"/>
    <property type="match status" value="1"/>
</dbReference>
<evidence type="ECO:0000313" key="3">
    <source>
        <dbReference type="Proteomes" id="UP001281410"/>
    </source>
</evidence>
<name>A0AAE0AE98_9ROSI</name>
<dbReference type="AlphaFoldDB" id="A0AAE0AE98"/>
<protein>
    <recommendedName>
        <fullName evidence="1">DUF1985 domain-containing protein</fullName>
    </recommendedName>
</protein>
<feature type="domain" description="DUF1985" evidence="1">
    <location>
        <begin position="25"/>
        <end position="139"/>
    </location>
</feature>
<evidence type="ECO:0000259" key="1">
    <source>
        <dbReference type="Pfam" id="PF09331"/>
    </source>
</evidence>